<comment type="caution">
    <text evidence="1">The sequence shown here is derived from an EMBL/GenBank/DDBJ whole genome shotgun (WGS) entry which is preliminary data.</text>
</comment>
<proteinExistence type="predicted"/>
<accession>A0ABP7SAS5</accession>
<dbReference type="EMBL" id="BAABCQ010000198">
    <property type="protein sequence ID" value="GAA4009038.1"/>
    <property type="molecule type" value="Genomic_DNA"/>
</dbReference>
<protein>
    <submittedName>
        <fullName evidence="1">Uncharacterized protein</fullName>
    </submittedName>
</protein>
<evidence type="ECO:0000313" key="2">
    <source>
        <dbReference type="Proteomes" id="UP001500034"/>
    </source>
</evidence>
<gene>
    <name evidence="1" type="ORF">GCM10022384_63370</name>
</gene>
<sequence>MATAGSRRSRKAGFGLRSASYGVHRTGFAKRRLSRCLPLGGEFSEQLDEAKCMRETPARAGWEQAVRTQGSFTTSPARTALLVSRLNQPGRRCERQSLLT</sequence>
<evidence type="ECO:0000313" key="1">
    <source>
        <dbReference type="EMBL" id="GAA4009038.1"/>
    </source>
</evidence>
<dbReference type="Proteomes" id="UP001500034">
    <property type="component" value="Unassembled WGS sequence"/>
</dbReference>
<name>A0ABP7SAS5_9ACTN</name>
<organism evidence="1 2">
    <name type="scientific">Streptomyces marokkonensis</name>
    <dbReference type="NCBI Taxonomy" id="324855"/>
    <lineage>
        <taxon>Bacteria</taxon>
        <taxon>Bacillati</taxon>
        <taxon>Actinomycetota</taxon>
        <taxon>Actinomycetes</taxon>
        <taxon>Kitasatosporales</taxon>
        <taxon>Streptomycetaceae</taxon>
        <taxon>Streptomyces</taxon>
    </lineage>
</organism>
<keyword evidence="2" id="KW-1185">Reference proteome</keyword>
<reference evidence="2" key="1">
    <citation type="journal article" date="2019" name="Int. J. Syst. Evol. Microbiol.">
        <title>The Global Catalogue of Microorganisms (GCM) 10K type strain sequencing project: providing services to taxonomists for standard genome sequencing and annotation.</title>
        <authorList>
            <consortium name="The Broad Institute Genomics Platform"/>
            <consortium name="The Broad Institute Genome Sequencing Center for Infectious Disease"/>
            <person name="Wu L."/>
            <person name="Ma J."/>
        </authorList>
    </citation>
    <scope>NUCLEOTIDE SEQUENCE [LARGE SCALE GENOMIC DNA]</scope>
    <source>
        <strain evidence="2">JCM 17027</strain>
    </source>
</reference>